<proteinExistence type="predicted"/>
<protein>
    <submittedName>
        <fullName evidence="1">Uncharacterized protein</fullName>
    </submittedName>
</protein>
<dbReference type="PANTHER" id="PTHR21301:SF10">
    <property type="entry name" value="REVERSE TRANSCRIPTASE DOMAIN-CONTAINING PROTEIN"/>
    <property type="match status" value="1"/>
</dbReference>
<dbReference type="Ensembl" id="ENSCCRT00020130185.1">
    <property type="protein sequence ID" value="ENSCCRP00020119481.1"/>
    <property type="gene ID" value="ENSCCRG00020053592.1"/>
</dbReference>
<sequence>MGSNPSLIAFCKKVDFDVQKIFDTRSKPIQKSNLSITEFNALKELTNMNDIIIRQADKGGAVVVLSKEMYIQEATRQLDTKHYERICTNPLSELTNAFHNILTHANNSNWITESEMRYMTVEYPVLATFYLLPKVHKPPFDNPPGRPIISGNGTLTEPASKFVDFFSSNPLLRLSPLLLRILLMS</sequence>
<organism evidence="1 2">
    <name type="scientific">Cyprinus carpio</name>
    <name type="common">Common carp</name>
    <dbReference type="NCBI Taxonomy" id="7962"/>
    <lineage>
        <taxon>Eukaryota</taxon>
        <taxon>Metazoa</taxon>
        <taxon>Chordata</taxon>
        <taxon>Craniata</taxon>
        <taxon>Vertebrata</taxon>
        <taxon>Euteleostomi</taxon>
        <taxon>Actinopterygii</taxon>
        <taxon>Neopterygii</taxon>
        <taxon>Teleostei</taxon>
        <taxon>Ostariophysi</taxon>
        <taxon>Cypriniformes</taxon>
        <taxon>Cyprinidae</taxon>
        <taxon>Cyprininae</taxon>
        <taxon>Cyprinus</taxon>
    </lineage>
</organism>
<evidence type="ECO:0000313" key="1">
    <source>
        <dbReference type="Ensembl" id="ENSCCRP00020119481.1"/>
    </source>
</evidence>
<dbReference type="PANTHER" id="PTHR21301">
    <property type="entry name" value="REVERSE TRANSCRIPTASE"/>
    <property type="match status" value="1"/>
</dbReference>
<name>A0A8C2L6K2_CYPCA</name>
<reference evidence="1" key="1">
    <citation type="submission" date="2025-08" db="UniProtKB">
        <authorList>
            <consortium name="Ensembl"/>
        </authorList>
    </citation>
    <scope>IDENTIFICATION</scope>
</reference>
<evidence type="ECO:0000313" key="2">
    <source>
        <dbReference type="Proteomes" id="UP000694701"/>
    </source>
</evidence>
<accession>A0A8C2L6K2</accession>
<dbReference type="AlphaFoldDB" id="A0A8C2L6K2"/>
<dbReference type="Proteomes" id="UP000694701">
    <property type="component" value="Unplaced"/>
</dbReference>